<feature type="domain" description="Glycosyltransferase subfamily 4-like N-terminal" evidence="2">
    <location>
        <begin position="61"/>
        <end position="167"/>
    </location>
</feature>
<reference evidence="3 4" key="1">
    <citation type="submission" date="2019-10" db="EMBL/GenBank/DDBJ databases">
        <title>Whole-genome sequence of the purple nonsulfur photosynthetic bacterium Rhodocyclus tenuis.</title>
        <authorList>
            <person name="Kyndt J.A."/>
            <person name="Meyer T.E."/>
        </authorList>
    </citation>
    <scope>NUCLEOTIDE SEQUENCE [LARGE SCALE GENOMIC DNA]</scope>
    <source>
        <strain evidence="3 4">DSM 110</strain>
    </source>
</reference>
<dbReference type="InterPro" id="IPR028098">
    <property type="entry name" value="Glyco_trans_4-like_N"/>
</dbReference>
<name>A0A6L5K0Z0_RHOTE</name>
<evidence type="ECO:0000259" key="2">
    <source>
        <dbReference type="Pfam" id="PF13439"/>
    </source>
</evidence>
<dbReference type="PANTHER" id="PTHR45947:SF3">
    <property type="entry name" value="SULFOQUINOVOSYL TRANSFERASE SQD2"/>
    <property type="match status" value="1"/>
</dbReference>
<feature type="domain" description="Glycosyl transferase family 1" evidence="1">
    <location>
        <begin position="179"/>
        <end position="326"/>
    </location>
</feature>
<comment type="caution">
    <text evidence="3">The sequence shown here is derived from an EMBL/GenBank/DDBJ whole genome shotgun (WGS) entry which is preliminary data.</text>
</comment>
<organism evidence="3 4">
    <name type="scientific">Rhodocyclus tenuis</name>
    <name type="common">Rhodospirillum tenue</name>
    <dbReference type="NCBI Taxonomy" id="1066"/>
    <lineage>
        <taxon>Bacteria</taxon>
        <taxon>Pseudomonadati</taxon>
        <taxon>Pseudomonadota</taxon>
        <taxon>Betaproteobacteria</taxon>
        <taxon>Rhodocyclales</taxon>
        <taxon>Rhodocyclaceae</taxon>
        <taxon>Rhodocyclus</taxon>
    </lineage>
</organism>
<accession>A0A6L5K0Z0</accession>
<proteinExistence type="predicted"/>
<protein>
    <submittedName>
        <fullName evidence="3">Glycosyltransferase</fullName>
    </submittedName>
</protein>
<dbReference type="SUPFAM" id="SSF53756">
    <property type="entry name" value="UDP-Glycosyltransferase/glycogen phosphorylase"/>
    <property type="match status" value="1"/>
</dbReference>
<dbReference type="Proteomes" id="UP000480275">
    <property type="component" value="Unassembled WGS sequence"/>
</dbReference>
<dbReference type="PANTHER" id="PTHR45947">
    <property type="entry name" value="SULFOQUINOVOSYL TRANSFERASE SQD2"/>
    <property type="match status" value="1"/>
</dbReference>
<dbReference type="Gene3D" id="3.40.50.2000">
    <property type="entry name" value="Glycogen Phosphorylase B"/>
    <property type="match status" value="2"/>
</dbReference>
<dbReference type="OrthoDB" id="267270at2"/>
<gene>
    <name evidence="3" type="ORF">GHK24_12350</name>
</gene>
<dbReference type="InterPro" id="IPR050194">
    <property type="entry name" value="Glycosyltransferase_grp1"/>
</dbReference>
<evidence type="ECO:0000259" key="1">
    <source>
        <dbReference type="Pfam" id="PF00534"/>
    </source>
</evidence>
<dbReference type="AlphaFoldDB" id="A0A6L5K0Z0"/>
<dbReference type="InterPro" id="IPR001296">
    <property type="entry name" value="Glyco_trans_1"/>
</dbReference>
<evidence type="ECO:0000313" key="3">
    <source>
        <dbReference type="EMBL" id="MQY52564.1"/>
    </source>
</evidence>
<dbReference type="GO" id="GO:0016757">
    <property type="term" value="F:glycosyltransferase activity"/>
    <property type="evidence" value="ECO:0007669"/>
    <property type="project" value="InterPro"/>
</dbReference>
<dbReference type="EMBL" id="WIXJ01000012">
    <property type="protein sequence ID" value="MQY52564.1"/>
    <property type="molecule type" value="Genomic_DNA"/>
</dbReference>
<dbReference type="CDD" id="cd03801">
    <property type="entry name" value="GT4_PimA-like"/>
    <property type="match status" value="1"/>
</dbReference>
<sequence>MPKAAIFVPHGRVPDRRGFAPAIVAEQLGRRYGHFSPLFISAAEAAAAPSAAGDNFEYIDVSKTYVRLFQKLTRLDPWPLHARLAAMLRRTRPDLLHVHQLEFPVAEFMQRYGRKIPVVLHAHVTTQRPRRIGADAYLAVSDFVKNRLIEKGFPEDAIHVVRNGVDSNVFSPVSQSARSFLRKKLNIPESARVLIFFGRKQEVKGYDFFLGVAERLTAALPELRVFAIGPEPDDSSREPSYCQRMSLRERLLQSRRFFDLAPLPHEQLADYLRCADAALLPSRSEPQGMAMLEAMACGCPTVSTKVGGIPESITHGVSGILLEAPSGTTTGIEQATQELAHLLRASDKAVEMGTTAAETVRKNFDWAKSAARTEEIYSELLLKNSQSGLLE</sequence>
<dbReference type="Pfam" id="PF00534">
    <property type="entry name" value="Glycos_transf_1"/>
    <property type="match status" value="1"/>
</dbReference>
<evidence type="ECO:0000313" key="4">
    <source>
        <dbReference type="Proteomes" id="UP000480275"/>
    </source>
</evidence>
<dbReference type="Pfam" id="PF13439">
    <property type="entry name" value="Glyco_transf_4"/>
    <property type="match status" value="1"/>
</dbReference>